<gene>
    <name evidence="2" type="ORF">HOP52_09440</name>
</gene>
<dbReference type="InterPro" id="IPR000073">
    <property type="entry name" value="AB_hydrolase_1"/>
</dbReference>
<dbReference type="GO" id="GO:0016787">
    <property type="term" value="F:hydrolase activity"/>
    <property type="evidence" value="ECO:0007669"/>
    <property type="project" value="UniProtKB-KW"/>
</dbReference>
<reference evidence="2 3" key="1">
    <citation type="submission" date="2020-05" db="EMBL/GenBank/DDBJ databases">
        <title>Comparative genomic analysis of denitrifying bacteria from Halomonas genus.</title>
        <authorList>
            <person name="Wang L."/>
            <person name="Shao Z."/>
        </authorList>
    </citation>
    <scope>NUCLEOTIDE SEQUENCE [LARGE SCALE GENOMIC DNA]</scope>
    <source>
        <strain evidence="2 3">A4</strain>
    </source>
</reference>
<proteinExistence type="predicted"/>
<dbReference type="InterPro" id="IPR050228">
    <property type="entry name" value="Carboxylesterase_BioH"/>
</dbReference>
<dbReference type="PANTHER" id="PTHR43194">
    <property type="entry name" value="HYDROLASE ALPHA/BETA FOLD FAMILY"/>
    <property type="match status" value="1"/>
</dbReference>
<protein>
    <submittedName>
        <fullName evidence="2">Alpha/beta hydrolase</fullName>
    </submittedName>
</protein>
<keyword evidence="2" id="KW-0378">Hydrolase</keyword>
<dbReference type="Proteomes" id="UP000814385">
    <property type="component" value="Unassembled WGS sequence"/>
</dbReference>
<evidence type="ECO:0000259" key="1">
    <source>
        <dbReference type="Pfam" id="PF12697"/>
    </source>
</evidence>
<dbReference type="InterPro" id="IPR029058">
    <property type="entry name" value="AB_hydrolase_fold"/>
</dbReference>
<dbReference type="PANTHER" id="PTHR43194:SF2">
    <property type="entry name" value="PEROXISOMAL MEMBRANE PROTEIN LPX1"/>
    <property type="match status" value="1"/>
</dbReference>
<dbReference type="EMBL" id="JABFUC010000006">
    <property type="protein sequence ID" value="MCG6657977.1"/>
    <property type="molecule type" value="Genomic_DNA"/>
</dbReference>
<keyword evidence="3" id="KW-1185">Reference proteome</keyword>
<dbReference type="SUPFAM" id="SSF53474">
    <property type="entry name" value="alpha/beta-Hydrolases"/>
    <property type="match status" value="1"/>
</dbReference>
<organism evidence="2 3">
    <name type="scientific">Billgrantia campisalis</name>
    <dbReference type="NCBI Taxonomy" id="74661"/>
    <lineage>
        <taxon>Bacteria</taxon>
        <taxon>Pseudomonadati</taxon>
        <taxon>Pseudomonadota</taxon>
        <taxon>Gammaproteobacteria</taxon>
        <taxon>Oceanospirillales</taxon>
        <taxon>Halomonadaceae</taxon>
        <taxon>Billgrantia</taxon>
    </lineage>
</organism>
<dbReference type="RefSeq" id="WP_238977121.1">
    <property type="nucleotide sequence ID" value="NZ_JABFUC010000006.1"/>
</dbReference>
<comment type="caution">
    <text evidence="2">The sequence shown here is derived from an EMBL/GenBank/DDBJ whole genome shotgun (WGS) entry which is preliminary data.</text>
</comment>
<sequence length="258" mass="28261">MHHVCSPSGATVSYEQDGQGPPLVLVHGSFTDHRTNWQFVKPMLAKQFTVYSIARRGRGETDATEWHGVMDEAGDVGAVVEVIDEPVSLLGHSYGAHMALAAAMALSSRIAKLVLYEPPRPDLLGAETLRRLEELARAQRWESFVITFFRDTLLVPETELEALQATSLWPPIVADAKASLGDMRALANHRFDLEKAAGLGVPVMLQFGSESPRELFLTDALASVLPNVQVEELAGQAHEGMTTNPEQYVQSVSRFLLS</sequence>
<evidence type="ECO:0000313" key="2">
    <source>
        <dbReference type="EMBL" id="MCG6657977.1"/>
    </source>
</evidence>
<dbReference type="Pfam" id="PF12697">
    <property type="entry name" value="Abhydrolase_6"/>
    <property type="match status" value="1"/>
</dbReference>
<name>A0ABS9P869_9GAMM</name>
<accession>A0ABS9P869</accession>
<feature type="domain" description="AB hydrolase-1" evidence="1">
    <location>
        <begin position="23"/>
        <end position="249"/>
    </location>
</feature>
<evidence type="ECO:0000313" key="3">
    <source>
        <dbReference type="Proteomes" id="UP000814385"/>
    </source>
</evidence>
<dbReference type="Gene3D" id="3.40.50.1820">
    <property type="entry name" value="alpha/beta hydrolase"/>
    <property type="match status" value="1"/>
</dbReference>